<dbReference type="InterPro" id="IPR011990">
    <property type="entry name" value="TPR-like_helical_dom_sf"/>
</dbReference>
<dbReference type="RefSeq" id="WP_062608300.1">
    <property type="nucleotide sequence ID" value="NZ_FCOX02000027.1"/>
</dbReference>
<proteinExistence type="predicted"/>
<dbReference type="InterPro" id="IPR041617">
    <property type="entry name" value="TPR_MalT"/>
</dbReference>
<dbReference type="SUPFAM" id="SSF48452">
    <property type="entry name" value="TPR-like"/>
    <property type="match status" value="1"/>
</dbReference>
<dbReference type="PANTHER" id="PTHR44688">
    <property type="entry name" value="DNA-BINDING TRANSCRIPTIONAL ACTIVATOR DEVR_DOSR"/>
    <property type="match status" value="1"/>
</dbReference>
<dbReference type="InterPro" id="IPR036388">
    <property type="entry name" value="WH-like_DNA-bd_sf"/>
</dbReference>
<keyword evidence="7" id="KW-1185">Reference proteome</keyword>
<dbReference type="InterPro" id="IPR016032">
    <property type="entry name" value="Sig_transdc_resp-reg_C-effctor"/>
</dbReference>
<dbReference type="PANTHER" id="PTHR44688:SF16">
    <property type="entry name" value="DNA-BINDING TRANSCRIPTIONAL ACTIVATOR DEVR_DOSR"/>
    <property type="match status" value="1"/>
</dbReference>
<evidence type="ECO:0000256" key="4">
    <source>
        <dbReference type="SAM" id="MobiDB-lite"/>
    </source>
</evidence>
<comment type="caution">
    <text evidence="6">The sequence shown here is derived from an EMBL/GenBank/DDBJ whole genome shotgun (WGS) entry which is preliminary data.</text>
</comment>
<dbReference type="PRINTS" id="PR00038">
    <property type="entry name" value="HTHLUXR"/>
</dbReference>
<dbReference type="SUPFAM" id="SSF46894">
    <property type="entry name" value="C-terminal effector domain of the bipartite response regulators"/>
    <property type="match status" value="1"/>
</dbReference>
<gene>
    <name evidence="6" type="ORF">AWB78_04697</name>
</gene>
<dbReference type="PROSITE" id="PS50043">
    <property type="entry name" value="HTH_LUXR_2"/>
    <property type="match status" value="1"/>
</dbReference>
<dbReference type="Gene3D" id="1.25.40.10">
    <property type="entry name" value="Tetratricopeptide repeat domain"/>
    <property type="match status" value="1"/>
</dbReference>
<sequence length="939" mass="103520">MTETIVLCNPNHIGTDAAPPSASQPVESAYVSPRVSTRVVGRERLLTQLIEARRKRCIVMQGPAGYGKTTALIAWREALYPLAFQVAWLTLADEIDDLARFLDALAASLAQVDPSISRDAAFLGGRGMDDEAVERTIIALVRGIASRQGDLVLVLDDLHRLTDRRCHRSLQWLLDYAPPNLHVVLVSRGAIPLSVGRIRDAGLLLELDLRDLRFSMAESRAFLKSQCPEIGSRDARQMHEMTDGWVAGLQLMVVGARRRKAAPVRPTPDDAFTGSQLLDVHTFAEFFEREVLSRLAASEVELLVRMAVCDRLCAPLCVALLGGTDHLDSVLKLLARLENDNLFLAPAGHDAHHAWYRLNPLFRETLLGRFAARSETQQRQVHHAAWQWFRQHDHADEAVRHAVLAGEPAAAADLVARIARSLQLRGDLRKVVALMRLLPQAEIQARVGLRLWMIHLHLYAREFDACADAIERLHADLAPDDVHSRYRLTLLESALAVQRDDLDAACALLPRLLALPPDAQGVVVGAHNNLLSWVHTRRSDFDEARRVQTGRAPAHLDGTPIMGTSAGVLSGRALAGFSHLLQGDVLQTERVCRDVFYQAEQRGSAAAEASALSAALLGEVLYESGDAEQARTLLEERLDVIERVSFPDSVMSVLTVLSSSHWLAGHRLDAFACLDRLEDYAARHDLRHVLAHCLAQRVRRDLQRGQLDAAQAHMARLDALAARAESLAEAAPHFHVVAQQAHVDWRLAHEDYDAAAHALSSLIELCRERGWQRRLAFFEAQKAVAAWHLGDAVSARKLMLSAMRSGHRLGLVRTLLDADPAVADLISRVARDEPQDAVLQFYADRLREAHARATATPPASTKTGARSADARAHDVLSARESKVLSLLAQALPNKKIARTMGISPETVKWHLKNIYSKLGVSSRDEAVARSRDLALGDGA</sequence>
<dbReference type="InterPro" id="IPR059106">
    <property type="entry name" value="WHD_MalT"/>
</dbReference>
<dbReference type="Pfam" id="PF17874">
    <property type="entry name" value="TPR_MalT"/>
    <property type="match status" value="1"/>
</dbReference>
<dbReference type="InterPro" id="IPR041664">
    <property type="entry name" value="AAA_16"/>
</dbReference>
<dbReference type="SUPFAM" id="SSF52540">
    <property type="entry name" value="P-loop containing nucleoside triphosphate hydrolases"/>
    <property type="match status" value="1"/>
</dbReference>
<organism evidence="6 7">
    <name type="scientific">Caballeronia calidae</name>
    <dbReference type="NCBI Taxonomy" id="1777139"/>
    <lineage>
        <taxon>Bacteria</taxon>
        <taxon>Pseudomonadati</taxon>
        <taxon>Pseudomonadota</taxon>
        <taxon>Betaproteobacteria</taxon>
        <taxon>Burkholderiales</taxon>
        <taxon>Burkholderiaceae</taxon>
        <taxon>Caballeronia</taxon>
    </lineage>
</organism>
<dbReference type="InterPro" id="IPR000792">
    <property type="entry name" value="Tscrpt_reg_LuxR_C"/>
</dbReference>
<dbReference type="EMBL" id="FCOX02000027">
    <property type="protein sequence ID" value="SAK89310.1"/>
    <property type="molecule type" value="Genomic_DNA"/>
</dbReference>
<dbReference type="Pfam" id="PF00196">
    <property type="entry name" value="GerE"/>
    <property type="match status" value="1"/>
</dbReference>
<feature type="region of interest" description="Disordered" evidence="4">
    <location>
        <begin position="852"/>
        <end position="872"/>
    </location>
</feature>
<protein>
    <submittedName>
        <fullName evidence="6">ATP-dependent transcription regulator LuxR</fullName>
    </submittedName>
</protein>
<evidence type="ECO:0000313" key="6">
    <source>
        <dbReference type="EMBL" id="SAK89310.1"/>
    </source>
</evidence>
<dbReference type="GO" id="GO:0003677">
    <property type="term" value="F:DNA binding"/>
    <property type="evidence" value="ECO:0007669"/>
    <property type="project" value="UniProtKB-KW"/>
</dbReference>
<evidence type="ECO:0000256" key="3">
    <source>
        <dbReference type="ARBA" id="ARBA00023163"/>
    </source>
</evidence>
<accession>A0A158D4N9</accession>
<dbReference type="Gene3D" id="1.10.10.10">
    <property type="entry name" value="Winged helix-like DNA-binding domain superfamily/Winged helix DNA-binding domain"/>
    <property type="match status" value="1"/>
</dbReference>
<reference evidence="6" key="1">
    <citation type="submission" date="2016-01" db="EMBL/GenBank/DDBJ databases">
        <authorList>
            <person name="Peeters C."/>
        </authorList>
    </citation>
    <scope>NUCLEOTIDE SEQUENCE</scope>
    <source>
        <strain evidence="6">LMG 29321</strain>
    </source>
</reference>
<name>A0A158D4N9_9BURK</name>
<keyword evidence="3" id="KW-0804">Transcription</keyword>
<dbReference type="Proteomes" id="UP000071859">
    <property type="component" value="Unassembled WGS sequence"/>
</dbReference>
<dbReference type="Pfam" id="PF25873">
    <property type="entry name" value="WHD_MalT"/>
    <property type="match status" value="1"/>
</dbReference>
<evidence type="ECO:0000313" key="7">
    <source>
        <dbReference type="Proteomes" id="UP000071859"/>
    </source>
</evidence>
<dbReference type="GO" id="GO:0006355">
    <property type="term" value="P:regulation of DNA-templated transcription"/>
    <property type="evidence" value="ECO:0007669"/>
    <property type="project" value="InterPro"/>
</dbReference>
<dbReference type="SMART" id="SM00421">
    <property type="entry name" value="HTH_LUXR"/>
    <property type="match status" value="1"/>
</dbReference>
<dbReference type="Gene3D" id="3.40.50.300">
    <property type="entry name" value="P-loop containing nucleotide triphosphate hydrolases"/>
    <property type="match status" value="1"/>
</dbReference>
<feature type="domain" description="HTH luxR-type" evidence="5">
    <location>
        <begin position="869"/>
        <end position="934"/>
    </location>
</feature>
<evidence type="ECO:0000256" key="2">
    <source>
        <dbReference type="ARBA" id="ARBA00023125"/>
    </source>
</evidence>
<evidence type="ECO:0000256" key="1">
    <source>
        <dbReference type="ARBA" id="ARBA00023015"/>
    </source>
</evidence>
<dbReference type="Pfam" id="PF13191">
    <property type="entry name" value="AAA_16"/>
    <property type="match status" value="1"/>
</dbReference>
<keyword evidence="1" id="KW-0805">Transcription regulation</keyword>
<dbReference type="CDD" id="cd06170">
    <property type="entry name" value="LuxR_C_like"/>
    <property type="match status" value="1"/>
</dbReference>
<keyword evidence="2" id="KW-0238">DNA-binding</keyword>
<dbReference type="InterPro" id="IPR027417">
    <property type="entry name" value="P-loop_NTPase"/>
</dbReference>
<dbReference type="OrthoDB" id="134985at2"/>
<dbReference type="AlphaFoldDB" id="A0A158D4N9"/>
<evidence type="ECO:0000259" key="5">
    <source>
        <dbReference type="PROSITE" id="PS50043"/>
    </source>
</evidence>